<dbReference type="PROSITE" id="PS50089">
    <property type="entry name" value="ZF_RING_2"/>
    <property type="match status" value="1"/>
</dbReference>
<dbReference type="PROSITE" id="PS50143">
    <property type="entry name" value="BIR_REPEAT_2"/>
    <property type="match status" value="1"/>
</dbReference>
<evidence type="ECO:0000313" key="5">
    <source>
        <dbReference type="Proteomes" id="UP001178148"/>
    </source>
</evidence>
<dbReference type="SUPFAM" id="SSF57850">
    <property type="entry name" value="RING/U-box"/>
    <property type="match status" value="1"/>
</dbReference>
<dbReference type="Gene3D" id="3.30.40.10">
    <property type="entry name" value="Zinc/RING finger domain, C3HC4 (zinc finger)"/>
    <property type="match status" value="1"/>
</dbReference>
<protein>
    <recommendedName>
        <fullName evidence="3">RING-type domain-containing protein</fullName>
    </recommendedName>
</protein>
<comment type="caution">
    <text evidence="4">The sequence shown here is derived from an EMBL/GenBank/DDBJ whole genome shotgun (WGS) entry which is preliminary data.</text>
</comment>
<dbReference type="InterPro" id="IPR013083">
    <property type="entry name" value="Znf_RING/FYVE/PHD"/>
</dbReference>
<feature type="region of interest" description="Disordered" evidence="1">
    <location>
        <begin position="142"/>
        <end position="197"/>
    </location>
</feature>
<organism evidence="4 5">
    <name type="scientific">Candidatus Endonucleibacter bathymodioli</name>
    <dbReference type="NCBI Taxonomy" id="539814"/>
    <lineage>
        <taxon>Bacteria</taxon>
        <taxon>Pseudomonadati</taxon>
        <taxon>Pseudomonadota</taxon>
        <taxon>Gammaproteobacteria</taxon>
        <taxon>Oceanospirillales</taxon>
        <taxon>Endozoicomonadaceae</taxon>
        <taxon>Candidatus Endonucleibacter</taxon>
    </lineage>
</organism>
<name>A0AA90NNM7_9GAMM</name>
<dbReference type="InterPro" id="IPR001841">
    <property type="entry name" value="Znf_RING"/>
</dbReference>
<accession>A0AA90NNM7</accession>
<keyword evidence="2" id="KW-0472">Membrane</keyword>
<proteinExistence type="predicted"/>
<sequence>MNSILGNKKSVLLKEQWVRVVVVYVLFVLTSNLITGVSFGGGYKRAEYQTGHIRLLSFAKYFNTKFSKVTIEDIIKLGYFYLGVSTDEYARIECFSCGKKIKAVHDITYEDLKGLHENGCTYINTEDLPMEVTSIVNRRSNKLTAQQQPSATISSSQSPITNNAQGNARDVTEGDGQSRMACHSRHEVPPPVLFEPRWQRTGSQGRACTHGRDLSGLASSATNGNVVKKANVVKLHKDDRPDLGDIYELLRRNNPSTPSAEVMTECLSATPEVVTESLSVDLGEESVGGKSARDNILYEDIYQKMYMTQNHIVEHNKKRWDTFHDKLKAMKYFKLGVIFSLRTASPSFPCIAHKEHDSLVCSFKSVEQLKNMFFNESEWQQSPRFLCLSLLLEIDRKLLSIIGEINDKHHIGLKASFANARLCYLINGTKRLRGINKALSEIISEIGEVKDYININKSDVGALLYMAPRRILLENTVTVIELSDLVHKLSIMFCEKAMLSRLSRSLRVDEESEIRGFGFQRFDVGDELYCTKTVSATCNSILTLDEIAFIVTQHVCIFYMWELWGMLKHGSPIPRYVDPRMALKSVSMENIKECILEVSESLFNCTIEELQAKIDKYNFGAKDFKITKEYADSYIKLIVKNLKESPSLNLDSDAFFRTMFLGMEHLLASANTAYSYNTPTCVICLDDLKKGVEMVGFSSCVHSMEKTCWNKYEENHASYKAIHCPLCRTVIQNVLYFTYKAQNQDMSSKKQY</sequence>
<feature type="domain" description="RING-type" evidence="3">
    <location>
        <begin position="681"/>
        <end position="728"/>
    </location>
</feature>
<evidence type="ECO:0000313" key="4">
    <source>
        <dbReference type="EMBL" id="MDP0589922.1"/>
    </source>
</evidence>
<keyword evidence="2" id="KW-1133">Transmembrane helix</keyword>
<dbReference type="EMBL" id="JASXSV010000024">
    <property type="protein sequence ID" value="MDP0589922.1"/>
    <property type="molecule type" value="Genomic_DNA"/>
</dbReference>
<dbReference type="InterPro" id="IPR001370">
    <property type="entry name" value="BIR_rpt"/>
</dbReference>
<dbReference type="AlphaFoldDB" id="A0AA90NNM7"/>
<evidence type="ECO:0000256" key="1">
    <source>
        <dbReference type="SAM" id="MobiDB-lite"/>
    </source>
</evidence>
<dbReference type="Gene3D" id="1.10.1170.10">
    <property type="entry name" value="Inhibitor Of Apoptosis Protein (2mihbC-IAP-1), Chain A"/>
    <property type="match status" value="1"/>
</dbReference>
<evidence type="ECO:0000256" key="2">
    <source>
        <dbReference type="SAM" id="Phobius"/>
    </source>
</evidence>
<feature type="compositionally biased region" description="Polar residues" evidence="1">
    <location>
        <begin position="142"/>
        <end position="166"/>
    </location>
</feature>
<reference evidence="4 5" key="1">
    <citation type="journal article" date="2023" name="bioRxiv">
        <title>An intranuclear bacterial parasite of deep-sea mussels expresses apoptosis inhibitors acquired from its host.</title>
        <authorList>
            <person name="Gonzalez Porras M.A."/>
            <person name="Assie A."/>
            <person name="Tietjen M."/>
            <person name="Violette M."/>
            <person name="Kleiner M."/>
            <person name="Gruber-Vodicka H."/>
            <person name="Dubilier N."/>
            <person name="Leisch N."/>
        </authorList>
    </citation>
    <scope>NUCLEOTIDE SEQUENCE [LARGE SCALE GENOMIC DNA]</scope>
    <source>
        <strain evidence="4">IAP13</strain>
    </source>
</reference>
<keyword evidence="5" id="KW-1185">Reference proteome</keyword>
<evidence type="ECO:0000259" key="3">
    <source>
        <dbReference type="PROSITE" id="PS50089"/>
    </source>
</evidence>
<gene>
    <name evidence="4" type="ORF">QS748_12370</name>
</gene>
<keyword evidence="2" id="KW-0812">Transmembrane</keyword>
<feature type="transmembrane region" description="Helical" evidence="2">
    <location>
        <begin position="21"/>
        <end position="43"/>
    </location>
</feature>
<dbReference type="Proteomes" id="UP001178148">
    <property type="component" value="Unassembled WGS sequence"/>
</dbReference>
<dbReference type="SUPFAM" id="SSF57924">
    <property type="entry name" value="Inhibitor of apoptosis (IAP) repeat"/>
    <property type="match status" value="1"/>
</dbReference>